<protein>
    <submittedName>
        <fullName evidence="1">Uncharacterized protein</fullName>
    </submittedName>
</protein>
<reference evidence="1 2" key="2">
    <citation type="journal article" date="2014" name="PLoS Genet.">
        <title>Phylogenetically driven sequencing of extremely halophilic archaea reveals strategies for static and dynamic osmo-response.</title>
        <authorList>
            <person name="Becker E.A."/>
            <person name="Seitzer P.M."/>
            <person name="Tritt A."/>
            <person name="Larsen D."/>
            <person name="Krusor M."/>
            <person name="Yao A.I."/>
            <person name="Wu D."/>
            <person name="Madern D."/>
            <person name="Eisen J.A."/>
            <person name="Darling A.E."/>
            <person name="Facciotti M.T."/>
        </authorList>
    </citation>
    <scope>NUCLEOTIDE SEQUENCE [LARGE SCALE GENOMIC DNA]</scope>
    <source>
        <strain evidence="2">ATCC 29605 / DSM 3757 / JCM 8879 / NBRC 14742 / NCIMB 2012 / VKM B-1768 / DS2</strain>
    </source>
</reference>
<dbReference type="EMBL" id="AOHU01000062">
    <property type="protein sequence ID" value="ELY30793.1"/>
    <property type="molecule type" value="Genomic_DNA"/>
</dbReference>
<organism evidence="1 2">
    <name type="scientific">Haloferax volcanii (strain ATCC 29605 / DSM 3757 / JCM 8879 / NBRC 14742 / NCIMB 2012 / VKM B-1768 / DS2)</name>
    <name type="common">Halobacterium volcanii</name>
    <dbReference type="NCBI Taxonomy" id="309800"/>
    <lineage>
        <taxon>Archaea</taxon>
        <taxon>Methanobacteriati</taxon>
        <taxon>Methanobacteriota</taxon>
        <taxon>Stenosarchaea group</taxon>
        <taxon>Halobacteria</taxon>
        <taxon>Halobacteriales</taxon>
        <taxon>Haloferacaceae</taxon>
        <taxon>Haloferax</taxon>
    </lineage>
</organism>
<accession>L9V351</accession>
<gene>
    <name evidence="1" type="ORF">C498_10556</name>
</gene>
<evidence type="ECO:0000313" key="1">
    <source>
        <dbReference type="EMBL" id="ELY30793.1"/>
    </source>
</evidence>
<dbReference type="Proteomes" id="UP000011532">
    <property type="component" value="Unassembled WGS sequence"/>
</dbReference>
<reference evidence="2" key="1">
    <citation type="submission" date="2012-11" db="EMBL/GenBank/DDBJ databases">
        <authorList>
            <person name="Becker E.A."/>
            <person name="Seitzer P."/>
            <person name="Tritt A."/>
            <person name="Larsen D."/>
            <person name="Yao A."/>
            <person name="Wu D."/>
            <person name="Darling A."/>
            <person name="Eisen J.A."/>
            <person name="Facciotti M.T."/>
        </authorList>
    </citation>
    <scope>NUCLEOTIDE SEQUENCE [LARGE SCALE GENOMIC DNA]</scope>
    <source>
        <strain evidence="2">ATCC 29605 / DSM 3757 / JCM 8879 / NBRC 14742 / NCIMB 2012 / VKM B-1768 / DS2</strain>
    </source>
</reference>
<comment type="caution">
    <text evidence="1">The sequence shown here is derived from an EMBL/GenBank/DDBJ whole genome shotgun (WGS) entry which is preliminary data.</text>
</comment>
<proteinExistence type="predicted"/>
<sequence length="72" mass="7909">MDVEFFTGFEVVGQLSEELVSGETTFVVRKPILTSLVDLEGVVAPDDELSFFVHLPIQGPEAMCFTELADCL</sequence>
<evidence type="ECO:0000313" key="2">
    <source>
        <dbReference type="Proteomes" id="UP000011532"/>
    </source>
</evidence>
<dbReference type="AlphaFoldDB" id="L9V351"/>
<name>L9V351_HALVD</name>